<keyword evidence="3" id="KW-1185">Reference proteome</keyword>
<dbReference type="RefSeq" id="WP_157053817.1">
    <property type="nucleotide sequence ID" value="NZ_AZEC01000015.1"/>
</dbReference>
<evidence type="ECO:0000313" key="2">
    <source>
        <dbReference type="EMBL" id="KRL10052.1"/>
    </source>
</evidence>
<name>A0A0R1MW33_9LACO</name>
<keyword evidence="1" id="KW-1133">Transmembrane helix</keyword>
<evidence type="ECO:0000313" key="3">
    <source>
        <dbReference type="Proteomes" id="UP000051330"/>
    </source>
</evidence>
<keyword evidence="1" id="KW-0812">Transmembrane</keyword>
<dbReference type="EMBL" id="AZEC01000015">
    <property type="protein sequence ID" value="KRL10052.1"/>
    <property type="molecule type" value="Genomic_DNA"/>
</dbReference>
<reference evidence="2 3" key="1">
    <citation type="journal article" date="2015" name="Genome Announc.">
        <title>Expanding the biotechnology potential of lactobacilli through comparative genomics of 213 strains and associated genera.</title>
        <authorList>
            <person name="Sun Z."/>
            <person name="Harris H.M."/>
            <person name="McCann A."/>
            <person name="Guo C."/>
            <person name="Argimon S."/>
            <person name="Zhang W."/>
            <person name="Yang X."/>
            <person name="Jeffery I.B."/>
            <person name="Cooney J.C."/>
            <person name="Kagawa T.F."/>
            <person name="Liu W."/>
            <person name="Song Y."/>
            <person name="Salvetti E."/>
            <person name="Wrobel A."/>
            <person name="Rasinkangas P."/>
            <person name="Parkhill J."/>
            <person name="Rea M.C."/>
            <person name="O'Sullivan O."/>
            <person name="Ritari J."/>
            <person name="Douillard F.P."/>
            <person name="Paul Ross R."/>
            <person name="Yang R."/>
            <person name="Briner A.E."/>
            <person name="Felis G.E."/>
            <person name="de Vos W.M."/>
            <person name="Barrangou R."/>
            <person name="Klaenhammer T.R."/>
            <person name="Caufield P.W."/>
            <person name="Cui Y."/>
            <person name="Zhang H."/>
            <person name="O'Toole P.W."/>
        </authorList>
    </citation>
    <scope>NUCLEOTIDE SEQUENCE [LARGE SCALE GENOMIC DNA]</scope>
    <source>
        <strain evidence="2 3">DSM 12744</strain>
    </source>
</reference>
<dbReference type="AlphaFoldDB" id="A0A0R1MW33"/>
<sequence>MTVTTGNIPLTTLVVNDMKKYTQVLTLIGSLVLVFLLVYWWQSVWADVILFGAWWSFFFWLMRRCRISNKQLDRLFLIVIFAGAFLINRRPHTIALLGAAFALFVVFVWLYLWKSVVKAKE</sequence>
<gene>
    <name evidence="2" type="ORF">FD09_GL000982</name>
</gene>
<comment type="caution">
    <text evidence="2">The sequence shown here is derived from an EMBL/GenBank/DDBJ whole genome shotgun (WGS) entry which is preliminary data.</text>
</comment>
<feature type="transmembrane region" description="Helical" evidence="1">
    <location>
        <begin position="94"/>
        <end position="113"/>
    </location>
</feature>
<feature type="transmembrane region" description="Helical" evidence="1">
    <location>
        <begin position="48"/>
        <end position="65"/>
    </location>
</feature>
<protein>
    <submittedName>
        <fullName evidence="2">Uncharacterized protein</fullName>
    </submittedName>
</protein>
<keyword evidence="1" id="KW-0472">Membrane</keyword>
<proteinExistence type="predicted"/>
<accession>A0A0R1MW33</accession>
<feature type="transmembrane region" description="Helical" evidence="1">
    <location>
        <begin position="72"/>
        <end position="88"/>
    </location>
</feature>
<dbReference type="Proteomes" id="UP000051330">
    <property type="component" value="Unassembled WGS sequence"/>
</dbReference>
<feature type="transmembrane region" description="Helical" evidence="1">
    <location>
        <begin position="24"/>
        <end position="42"/>
    </location>
</feature>
<evidence type="ECO:0000256" key="1">
    <source>
        <dbReference type="SAM" id="Phobius"/>
    </source>
</evidence>
<organism evidence="2 3">
    <name type="scientific">Schleiferilactobacillus perolens DSM 12744</name>
    <dbReference type="NCBI Taxonomy" id="1423792"/>
    <lineage>
        <taxon>Bacteria</taxon>
        <taxon>Bacillati</taxon>
        <taxon>Bacillota</taxon>
        <taxon>Bacilli</taxon>
        <taxon>Lactobacillales</taxon>
        <taxon>Lactobacillaceae</taxon>
        <taxon>Schleiferilactobacillus</taxon>
    </lineage>
</organism>
<dbReference type="PATRIC" id="fig|1423792.3.peg.1002"/>